<protein>
    <submittedName>
        <fullName evidence="9">Trichodiene oxygenase</fullName>
    </submittedName>
</protein>
<evidence type="ECO:0000256" key="6">
    <source>
        <dbReference type="ARBA" id="ARBA00023004"/>
    </source>
</evidence>
<dbReference type="Gene3D" id="1.10.630.10">
    <property type="entry name" value="Cytochrome P450"/>
    <property type="match status" value="1"/>
</dbReference>
<evidence type="ECO:0000256" key="5">
    <source>
        <dbReference type="ARBA" id="ARBA00023002"/>
    </source>
</evidence>
<dbReference type="EMBL" id="JAQQWP010000004">
    <property type="protein sequence ID" value="KAK8121194.1"/>
    <property type="molecule type" value="Genomic_DNA"/>
</dbReference>
<keyword evidence="3 8" id="KW-0349">Heme</keyword>
<name>A0AAW0R1W9_9PEZI</name>
<proteinExistence type="inferred from homology"/>
<evidence type="ECO:0000256" key="8">
    <source>
        <dbReference type="PIRSR" id="PIRSR602401-1"/>
    </source>
</evidence>
<dbReference type="Pfam" id="PF00067">
    <property type="entry name" value="p450"/>
    <property type="match status" value="1"/>
</dbReference>
<feature type="binding site" description="axial binding residue" evidence="8">
    <location>
        <position position="294"/>
    </location>
    <ligand>
        <name>heme</name>
        <dbReference type="ChEBI" id="CHEBI:30413"/>
    </ligand>
    <ligandPart>
        <name>Fe</name>
        <dbReference type="ChEBI" id="CHEBI:18248"/>
    </ligandPart>
</feature>
<comment type="caution">
    <text evidence="9">The sequence shown here is derived from an EMBL/GenBank/DDBJ whole genome shotgun (WGS) entry which is preliminary data.</text>
</comment>
<keyword evidence="6 8" id="KW-0408">Iron</keyword>
<organism evidence="9 10">
    <name type="scientific">Apiospora kogelbergensis</name>
    <dbReference type="NCBI Taxonomy" id="1337665"/>
    <lineage>
        <taxon>Eukaryota</taxon>
        <taxon>Fungi</taxon>
        <taxon>Dikarya</taxon>
        <taxon>Ascomycota</taxon>
        <taxon>Pezizomycotina</taxon>
        <taxon>Sordariomycetes</taxon>
        <taxon>Xylariomycetidae</taxon>
        <taxon>Amphisphaeriales</taxon>
        <taxon>Apiosporaceae</taxon>
        <taxon>Apiospora</taxon>
    </lineage>
</organism>
<sequence>MIEGYLEKLCGRISAFVESGEQFNFGAAITAFTRDMAFDFILGKSCKSLDADDFNEVMLSATRGSGQVWRLGKHLRFIGPMLKAMPIDWVIKYGDHVTKIFFRFLKVNMEDTEALVASRGSPKTNTLSNMVHEIMESKLPESEKTAIRIFDDVSVITGAGFETTAGALRVTLFHVFDKTDILQRLRAELTTIDTRDLKALEQLPYLKAVLLEGLRMSPALGARLSRIAPDRKLLYGEWRIPAGTPVGMSLILLHTDEAIYPEPQNFKPERWMDLSGGPRLEKNFAPFLKGTRGCLGMHLAWAEMNLLMARLVERFDFQFRDARAEDFESDSDQFALGTRGKGVLNATVGRRSR</sequence>
<dbReference type="InterPro" id="IPR002401">
    <property type="entry name" value="Cyt_P450_E_grp-I"/>
</dbReference>
<keyword evidence="7" id="KW-0503">Monooxygenase</keyword>
<dbReference type="GO" id="GO:0004497">
    <property type="term" value="F:monooxygenase activity"/>
    <property type="evidence" value="ECO:0007669"/>
    <property type="project" value="UniProtKB-KW"/>
</dbReference>
<dbReference type="InterPro" id="IPR001128">
    <property type="entry name" value="Cyt_P450"/>
</dbReference>
<evidence type="ECO:0000256" key="3">
    <source>
        <dbReference type="ARBA" id="ARBA00022617"/>
    </source>
</evidence>
<evidence type="ECO:0000313" key="9">
    <source>
        <dbReference type="EMBL" id="KAK8121194.1"/>
    </source>
</evidence>
<dbReference type="GO" id="GO:0020037">
    <property type="term" value="F:heme binding"/>
    <property type="evidence" value="ECO:0007669"/>
    <property type="project" value="InterPro"/>
</dbReference>
<evidence type="ECO:0000256" key="2">
    <source>
        <dbReference type="ARBA" id="ARBA00010617"/>
    </source>
</evidence>
<evidence type="ECO:0000313" key="10">
    <source>
        <dbReference type="Proteomes" id="UP001392437"/>
    </source>
</evidence>
<dbReference type="PANTHER" id="PTHR24305">
    <property type="entry name" value="CYTOCHROME P450"/>
    <property type="match status" value="1"/>
</dbReference>
<dbReference type="InterPro" id="IPR050121">
    <property type="entry name" value="Cytochrome_P450_monoxygenase"/>
</dbReference>
<comment type="cofactor">
    <cofactor evidence="1 8">
        <name>heme</name>
        <dbReference type="ChEBI" id="CHEBI:30413"/>
    </cofactor>
</comment>
<gene>
    <name evidence="9" type="ORF">PG999_005314</name>
</gene>
<dbReference type="GO" id="GO:0016705">
    <property type="term" value="F:oxidoreductase activity, acting on paired donors, with incorporation or reduction of molecular oxygen"/>
    <property type="evidence" value="ECO:0007669"/>
    <property type="project" value="InterPro"/>
</dbReference>
<dbReference type="AlphaFoldDB" id="A0AAW0R1W9"/>
<comment type="similarity">
    <text evidence="2">Belongs to the cytochrome P450 family.</text>
</comment>
<evidence type="ECO:0000256" key="7">
    <source>
        <dbReference type="ARBA" id="ARBA00023033"/>
    </source>
</evidence>
<keyword evidence="10" id="KW-1185">Reference proteome</keyword>
<dbReference type="PRINTS" id="PR00385">
    <property type="entry name" value="P450"/>
</dbReference>
<dbReference type="SUPFAM" id="SSF48264">
    <property type="entry name" value="Cytochrome P450"/>
    <property type="match status" value="1"/>
</dbReference>
<reference evidence="9 10" key="1">
    <citation type="submission" date="2023-01" db="EMBL/GenBank/DDBJ databases">
        <title>Analysis of 21 Apiospora genomes using comparative genomics revels a genus with tremendous synthesis potential of carbohydrate active enzymes and secondary metabolites.</title>
        <authorList>
            <person name="Sorensen T."/>
        </authorList>
    </citation>
    <scope>NUCLEOTIDE SEQUENCE [LARGE SCALE GENOMIC DNA]</scope>
    <source>
        <strain evidence="9 10">CBS 117206</strain>
    </source>
</reference>
<keyword evidence="5" id="KW-0560">Oxidoreductase</keyword>
<dbReference type="Proteomes" id="UP001392437">
    <property type="component" value="Unassembled WGS sequence"/>
</dbReference>
<dbReference type="PRINTS" id="PR00463">
    <property type="entry name" value="EP450I"/>
</dbReference>
<evidence type="ECO:0000256" key="4">
    <source>
        <dbReference type="ARBA" id="ARBA00022723"/>
    </source>
</evidence>
<dbReference type="InterPro" id="IPR036396">
    <property type="entry name" value="Cyt_P450_sf"/>
</dbReference>
<accession>A0AAW0R1W9</accession>
<keyword evidence="4 8" id="KW-0479">Metal-binding</keyword>
<dbReference type="PANTHER" id="PTHR24305:SF157">
    <property type="entry name" value="N-ACETYLTRYPTOPHAN 6-HYDROXYLASE IVOC-RELATED"/>
    <property type="match status" value="1"/>
</dbReference>
<evidence type="ECO:0000256" key="1">
    <source>
        <dbReference type="ARBA" id="ARBA00001971"/>
    </source>
</evidence>
<dbReference type="CDD" id="cd11062">
    <property type="entry name" value="CYP58-like"/>
    <property type="match status" value="1"/>
</dbReference>
<dbReference type="GO" id="GO:0005506">
    <property type="term" value="F:iron ion binding"/>
    <property type="evidence" value="ECO:0007669"/>
    <property type="project" value="InterPro"/>
</dbReference>